<evidence type="ECO:0000313" key="1">
    <source>
        <dbReference type="EMBL" id="MDN3713417.1"/>
    </source>
</evidence>
<sequence length="108" mass="11351">MHIPTFPTAQNAEPVIAEHDSSAISAVTDLPCLGFLRIVLKSGAIETLHHVEGAICPDLFNALKSGDGTFVVPYGKRRAQMGFIDIGSVAFISHDLYDDAAQANGGAA</sequence>
<dbReference type="Proteomes" id="UP001243846">
    <property type="component" value="Unassembled WGS sequence"/>
</dbReference>
<dbReference type="RefSeq" id="WP_377686286.1">
    <property type="nucleotide sequence ID" value="NZ_JBHMDZ010000014.1"/>
</dbReference>
<reference evidence="2" key="1">
    <citation type="journal article" date="2019" name="Int. J. Syst. Evol. Microbiol.">
        <title>The Global Catalogue of Microorganisms (GCM) 10K type strain sequencing project: providing services to taxonomists for standard genome sequencing and annotation.</title>
        <authorList>
            <consortium name="The Broad Institute Genomics Platform"/>
            <consortium name="The Broad Institute Genome Sequencing Center for Infectious Disease"/>
            <person name="Wu L."/>
            <person name="Ma J."/>
        </authorList>
    </citation>
    <scope>NUCLEOTIDE SEQUENCE [LARGE SCALE GENOMIC DNA]</scope>
    <source>
        <strain evidence="2">CECT 8482</strain>
    </source>
</reference>
<evidence type="ECO:0000313" key="2">
    <source>
        <dbReference type="Proteomes" id="UP001243846"/>
    </source>
</evidence>
<gene>
    <name evidence="1" type="ORF">QWZ10_19820</name>
</gene>
<protein>
    <submittedName>
        <fullName evidence="1">Uncharacterized protein</fullName>
    </submittedName>
</protein>
<dbReference type="EMBL" id="JAUFRC010000001">
    <property type="protein sequence ID" value="MDN3713417.1"/>
    <property type="molecule type" value="Genomic_DNA"/>
</dbReference>
<organism evidence="1 2">
    <name type="scientific">Paracoccus cavernae</name>
    <dbReference type="NCBI Taxonomy" id="1571207"/>
    <lineage>
        <taxon>Bacteria</taxon>
        <taxon>Pseudomonadati</taxon>
        <taxon>Pseudomonadota</taxon>
        <taxon>Alphaproteobacteria</taxon>
        <taxon>Rhodobacterales</taxon>
        <taxon>Paracoccaceae</taxon>
        <taxon>Paracoccus</taxon>
    </lineage>
</organism>
<proteinExistence type="predicted"/>
<accession>A0ABT8D9G7</accession>
<keyword evidence="2" id="KW-1185">Reference proteome</keyword>
<name>A0ABT8D9G7_9RHOB</name>
<comment type="caution">
    <text evidence="1">The sequence shown here is derived from an EMBL/GenBank/DDBJ whole genome shotgun (WGS) entry which is preliminary data.</text>
</comment>